<evidence type="ECO:0000256" key="1">
    <source>
        <dbReference type="SAM" id="Phobius"/>
    </source>
</evidence>
<keyword evidence="3" id="KW-1185">Reference proteome</keyword>
<name>A0ABY8XU49_9PSEU</name>
<keyword evidence="1" id="KW-0812">Transmembrane</keyword>
<evidence type="ECO:0000313" key="3">
    <source>
        <dbReference type="Proteomes" id="UP001227101"/>
    </source>
</evidence>
<organism evidence="2 3">
    <name type="scientific">Amycolatopsis nalaikhensis</name>
    <dbReference type="NCBI Taxonomy" id="715472"/>
    <lineage>
        <taxon>Bacteria</taxon>
        <taxon>Bacillati</taxon>
        <taxon>Actinomycetota</taxon>
        <taxon>Actinomycetes</taxon>
        <taxon>Pseudonocardiales</taxon>
        <taxon>Pseudonocardiaceae</taxon>
        <taxon>Amycolatopsis</taxon>
    </lineage>
</organism>
<protein>
    <submittedName>
        <fullName evidence="2">Uncharacterized protein</fullName>
    </submittedName>
</protein>
<dbReference type="Proteomes" id="UP001227101">
    <property type="component" value="Chromosome"/>
</dbReference>
<accession>A0ABY8XU49</accession>
<gene>
    <name evidence="2" type="ORF">QP939_11720</name>
</gene>
<keyword evidence="1" id="KW-0472">Membrane</keyword>
<keyword evidence="1" id="KW-1133">Transmembrane helix</keyword>
<sequence length="162" mass="17320">MRDEIVGSHAGCVGVVRWVTMVISFGCGLFAVVLAAHIVLVLAEANPRNGFVSFIGSWAPGVSLGLRDLFTLGSDKIAIPLNDGTAAILWLLIAVRWTERLGAAPAHRSGHVRPRAATSLWPYAGPSGDRSLRSGVFVPPALVAHMRTRICSVVNGVNFRPW</sequence>
<feature type="transmembrane region" description="Helical" evidence="1">
    <location>
        <begin position="18"/>
        <end position="43"/>
    </location>
</feature>
<dbReference type="EMBL" id="CP127173">
    <property type="protein sequence ID" value="WIV59240.1"/>
    <property type="molecule type" value="Genomic_DNA"/>
</dbReference>
<proteinExistence type="predicted"/>
<reference evidence="2 3" key="1">
    <citation type="submission" date="2023-06" db="EMBL/GenBank/DDBJ databases">
        <authorList>
            <person name="Oyuntsetseg B."/>
            <person name="Kim S.B."/>
        </authorList>
    </citation>
    <scope>NUCLEOTIDE SEQUENCE [LARGE SCALE GENOMIC DNA]</scope>
    <source>
        <strain evidence="2 3">2-2</strain>
    </source>
</reference>
<evidence type="ECO:0000313" key="2">
    <source>
        <dbReference type="EMBL" id="WIV59240.1"/>
    </source>
</evidence>
<dbReference type="RefSeq" id="WP_285456746.1">
    <property type="nucleotide sequence ID" value="NZ_CP127173.1"/>
</dbReference>